<accession>A0ABY7FWM8</accession>
<gene>
    <name evidence="9" type="ORF">MAR_012304</name>
</gene>
<feature type="transmembrane region" description="Helical" evidence="6">
    <location>
        <begin position="439"/>
        <end position="463"/>
    </location>
</feature>
<evidence type="ECO:0000313" key="9">
    <source>
        <dbReference type="EMBL" id="WAR26600.1"/>
    </source>
</evidence>
<evidence type="ECO:0000259" key="8">
    <source>
        <dbReference type="Pfam" id="PF20520"/>
    </source>
</evidence>
<dbReference type="PANTHER" id="PTHR12471:SF7">
    <property type="entry name" value="V-TYPE PROTON ATPASE SUBUNIT S1"/>
    <property type="match status" value="1"/>
</dbReference>
<protein>
    <submittedName>
        <fullName evidence="9">VAS1-like protein</fullName>
    </submittedName>
</protein>
<evidence type="ECO:0000256" key="1">
    <source>
        <dbReference type="ARBA" id="ARBA00004167"/>
    </source>
</evidence>
<evidence type="ECO:0000256" key="3">
    <source>
        <dbReference type="ARBA" id="ARBA00022692"/>
    </source>
</evidence>
<feature type="domain" description="V-type proton ATPase subunit S1/VOA1 transmembrane" evidence="8">
    <location>
        <begin position="434"/>
        <end position="471"/>
    </location>
</feature>
<sequence length="483" mass="53993">MIPNVKMSQMLIFGVLFTFFMLVNTDKTPALIWSPNRPLSGLSPSYAGETIQADHFLDNYLTPLTTDPAQSLIVFVQNKLSVEDFTKHADVYNPNSDGGAFRNVKAAMDENFSVHLPEIASPTSAVQKLSTSFTGERVTVDSPTDLENMDLKPGTQYLIIISLKPISGKDEFSEFKMNDEDIGKCLHHLSRRGLQYSAVYTAEASQVSEEAVHSGRQLLATEDAADNKTYNGTFYNEQNVLMYLQYVNLTITRKAIGTGKPRLETYQWNFKTPNITVEQCNDTINGSLDCVATPHGDYNALRINMTFDNSNGTANLRFTIKQTDNMGSQWKSTRGTVDLTPSSEGVTLTGMDVDYNIESIRGFCFHCARLYTKPSVRNFTSNATVYPSDVEKITLTMTRFQIEVSFNTSKGLGGRDFTNTSIPFSTDVWECVEFFTVPIWMGIISTLFLILILFYGLTMIANITTMDRFDDPKAKTITVTVNE</sequence>
<dbReference type="InterPro" id="IPR008388">
    <property type="entry name" value="Ac45_acc_su"/>
</dbReference>
<evidence type="ECO:0000256" key="5">
    <source>
        <dbReference type="ARBA" id="ARBA00023136"/>
    </source>
</evidence>
<evidence type="ECO:0000256" key="2">
    <source>
        <dbReference type="ARBA" id="ARBA00009037"/>
    </source>
</evidence>
<keyword evidence="3 6" id="KW-0812">Transmembrane</keyword>
<dbReference type="InterPro" id="IPR046756">
    <property type="entry name" value="VAS1/VOA1_TM"/>
</dbReference>
<feature type="chain" id="PRO_5045543938" evidence="7">
    <location>
        <begin position="26"/>
        <end position="483"/>
    </location>
</feature>
<name>A0ABY7FWM8_MYAAR</name>
<evidence type="ECO:0000256" key="7">
    <source>
        <dbReference type="SAM" id="SignalP"/>
    </source>
</evidence>
<keyword evidence="5 6" id="KW-0472">Membrane</keyword>
<dbReference type="EMBL" id="CP111025">
    <property type="protein sequence ID" value="WAR26600.1"/>
    <property type="molecule type" value="Genomic_DNA"/>
</dbReference>
<proteinExistence type="inferred from homology"/>
<dbReference type="Proteomes" id="UP001164746">
    <property type="component" value="Chromosome 14"/>
</dbReference>
<evidence type="ECO:0000256" key="6">
    <source>
        <dbReference type="SAM" id="Phobius"/>
    </source>
</evidence>
<keyword evidence="7" id="KW-0732">Signal</keyword>
<dbReference type="Pfam" id="PF20520">
    <property type="entry name" value="Ac45-VOA1_TM"/>
    <property type="match status" value="1"/>
</dbReference>
<feature type="signal peptide" evidence="7">
    <location>
        <begin position="1"/>
        <end position="25"/>
    </location>
</feature>
<dbReference type="PANTHER" id="PTHR12471">
    <property type="entry name" value="VACUOLAR ATP SYNTHASE SUBUNIT S1"/>
    <property type="match status" value="1"/>
</dbReference>
<organism evidence="9 10">
    <name type="scientific">Mya arenaria</name>
    <name type="common">Soft-shell clam</name>
    <dbReference type="NCBI Taxonomy" id="6604"/>
    <lineage>
        <taxon>Eukaryota</taxon>
        <taxon>Metazoa</taxon>
        <taxon>Spiralia</taxon>
        <taxon>Lophotrochozoa</taxon>
        <taxon>Mollusca</taxon>
        <taxon>Bivalvia</taxon>
        <taxon>Autobranchia</taxon>
        <taxon>Heteroconchia</taxon>
        <taxon>Euheterodonta</taxon>
        <taxon>Imparidentia</taxon>
        <taxon>Neoheterodontei</taxon>
        <taxon>Myida</taxon>
        <taxon>Myoidea</taxon>
        <taxon>Myidae</taxon>
        <taxon>Mya</taxon>
    </lineage>
</organism>
<keyword evidence="4 6" id="KW-1133">Transmembrane helix</keyword>
<comment type="subcellular location">
    <subcellularLocation>
        <location evidence="1">Membrane</location>
        <topology evidence="1">Single-pass membrane protein</topology>
    </subcellularLocation>
</comment>
<reference evidence="9" key="1">
    <citation type="submission" date="2022-11" db="EMBL/GenBank/DDBJ databases">
        <title>Centuries of genome instability and evolution in soft-shell clam transmissible cancer (bioRxiv).</title>
        <authorList>
            <person name="Hart S.F.M."/>
            <person name="Yonemitsu M.A."/>
            <person name="Giersch R.M."/>
            <person name="Beal B.F."/>
            <person name="Arriagada G."/>
            <person name="Davis B.W."/>
            <person name="Ostrander E.A."/>
            <person name="Goff S.P."/>
            <person name="Metzger M.J."/>
        </authorList>
    </citation>
    <scope>NUCLEOTIDE SEQUENCE</scope>
    <source>
        <strain evidence="9">MELC-2E11</strain>
        <tissue evidence="9">Siphon/mantle</tissue>
    </source>
</reference>
<keyword evidence="10" id="KW-1185">Reference proteome</keyword>
<comment type="similarity">
    <text evidence="2">Belongs to the vacuolar ATPase subunit S1 family.</text>
</comment>
<evidence type="ECO:0000256" key="4">
    <source>
        <dbReference type="ARBA" id="ARBA00022989"/>
    </source>
</evidence>
<evidence type="ECO:0000313" key="10">
    <source>
        <dbReference type="Proteomes" id="UP001164746"/>
    </source>
</evidence>